<name>A0ABP0X8S6_9BRYO</name>
<dbReference type="PANTHER" id="PTHR37760:SF1">
    <property type="entry name" value="CHAPERONE"/>
    <property type="match status" value="1"/>
</dbReference>
<sequence>MANITASEIAGFGVGALLLIAALAAPKVDSFVARSQHRCSVTKLPCLKCKGRGQVTEGFFSALPSEQRERIPCLACKGRGQFPCPSCNTMPQHLERWYINLVFHQTRNTSST</sequence>
<dbReference type="PANTHER" id="PTHR37760">
    <property type="entry name" value="CHAPERONE"/>
    <property type="match status" value="1"/>
</dbReference>
<evidence type="ECO:0000313" key="1">
    <source>
        <dbReference type="EMBL" id="CAK9274815.1"/>
    </source>
</evidence>
<evidence type="ECO:0000313" key="2">
    <source>
        <dbReference type="Proteomes" id="UP001497444"/>
    </source>
</evidence>
<reference evidence="1" key="1">
    <citation type="submission" date="2024-02" db="EMBL/GenBank/DDBJ databases">
        <authorList>
            <consortium name="ELIXIR-Norway"/>
            <consortium name="Elixir Norway"/>
        </authorList>
    </citation>
    <scope>NUCLEOTIDE SEQUENCE</scope>
</reference>
<accession>A0ABP0X8S6</accession>
<gene>
    <name evidence="1" type="ORF">CSSPJE1EN1_LOCUS20293</name>
</gene>
<organism evidence="1 2">
    <name type="scientific">Sphagnum jensenii</name>
    <dbReference type="NCBI Taxonomy" id="128206"/>
    <lineage>
        <taxon>Eukaryota</taxon>
        <taxon>Viridiplantae</taxon>
        <taxon>Streptophyta</taxon>
        <taxon>Embryophyta</taxon>
        <taxon>Bryophyta</taxon>
        <taxon>Sphagnophytina</taxon>
        <taxon>Sphagnopsida</taxon>
        <taxon>Sphagnales</taxon>
        <taxon>Sphagnaceae</taxon>
        <taxon>Sphagnum</taxon>
    </lineage>
</organism>
<dbReference type="EMBL" id="OZ020101">
    <property type="protein sequence ID" value="CAK9274815.1"/>
    <property type="molecule type" value="Genomic_DNA"/>
</dbReference>
<dbReference type="SUPFAM" id="SSF57938">
    <property type="entry name" value="DnaJ/Hsp40 cysteine-rich domain"/>
    <property type="match status" value="1"/>
</dbReference>
<dbReference type="InterPro" id="IPR036410">
    <property type="entry name" value="HSP_DnaJ_Cys-rich_dom_sf"/>
</dbReference>
<keyword evidence="2" id="KW-1185">Reference proteome</keyword>
<protein>
    <submittedName>
        <fullName evidence="1">Uncharacterized protein</fullName>
    </submittedName>
</protein>
<proteinExistence type="predicted"/>
<dbReference type="Proteomes" id="UP001497444">
    <property type="component" value="Chromosome 6"/>
</dbReference>